<dbReference type="PANTHER" id="PTHR46890:SF50">
    <property type="entry name" value="RNA-DIRECTED DNA POLYMERASE, EUKARYOTA, REVERSE TRANSCRIPTASE ZINC-BINDING DOMAIN PROTEIN-RELATED"/>
    <property type="match status" value="1"/>
</dbReference>
<evidence type="ECO:0000313" key="3">
    <source>
        <dbReference type="EMBL" id="GJS59451.1"/>
    </source>
</evidence>
<gene>
    <name evidence="3" type="ORF">Tco_0654235</name>
</gene>
<reference evidence="3" key="1">
    <citation type="journal article" date="2022" name="Int. J. Mol. Sci.">
        <title>Draft Genome of Tanacetum Coccineum: Genomic Comparison of Closely Related Tanacetum-Family Plants.</title>
        <authorList>
            <person name="Yamashiro T."/>
            <person name="Shiraishi A."/>
            <person name="Nakayama K."/>
            <person name="Satake H."/>
        </authorList>
    </citation>
    <scope>NUCLEOTIDE SEQUENCE</scope>
</reference>
<evidence type="ECO:0000313" key="4">
    <source>
        <dbReference type="Proteomes" id="UP001151760"/>
    </source>
</evidence>
<keyword evidence="3" id="KW-0695">RNA-directed DNA polymerase</keyword>
<comment type="caution">
    <text evidence="3">The sequence shown here is derived from an EMBL/GenBank/DDBJ whole genome shotgun (WGS) entry which is preliminary data.</text>
</comment>
<feature type="domain" description="Reverse transcriptase" evidence="2">
    <location>
        <begin position="173"/>
        <end position="268"/>
    </location>
</feature>
<keyword evidence="4" id="KW-1185">Reference proteome</keyword>
<dbReference type="Pfam" id="PF00078">
    <property type="entry name" value="RVT_1"/>
    <property type="match status" value="1"/>
</dbReference>
<proteinExistence type="predicted"/>
<sequence length="713" mass="79062">MARVALACGPITARDLTFVGTSGNDPSLFFSKTVPCVVASRASSWLAVVHTSFGPRVPYIYLVGLPPKNPSLISISKLFETPLSTTDSYTSPAFIAFSECSLSESPQSRSNPAVWDCGIDKSSGPDGFTLGFYRRFWSIIENDVFEAVKYFCNNGAIPNGCNFSFIALIPKIPYANLVKDFRPISLIGSMYKIIAKILANRLVGVLGDIVNEVQSAFIAERQILVRPFILNEVLQWCKLKKKQSLIFNVDFEKAFDSICWDFLGDILKKLVLVINGATGFKAVLDRREMDMVFGRFGDFSVASTRKAIDDKRLLVVNCKTRWIKSVPIKACNDYGVVVDAFIPYKKSKAGKRFAFVRFIKVDNIDHLVTNLCTIWIGRFHLHANVARFHRERKPSSPSHLSNANKRNSPGSFVSILKSGKKNNVMSDQVLPSLILDDSCISNRNFSLSLMGKVKDITVMPNLCFILEKEGFHNLSLTYLGGLWVFIEMVSTSAKEKLINQTGAGLWFSSLKPACNSFVSDERIVWISLEGLPLKVWTRNTFAKVASKWGDLSSDDEEDAEEDGSLSGDKVTSDNDVERVSESSFKKIVFTPSPIYGSTLNKRKDSGDDLKYPPGFTPSVINMEEVNEKGKRDTSNKVNEHVNSTSNKLEVSVLKGKLSSNNSVCSKRVHTSGSILQLIDGLVKVGQTMSYNMEGCMRNIEVIIGPQGECNVVK</sequence>
<dbReference type="InterPro" id="IPR035979">
    <property type="entry name" value="RBD_domain_sf"/>
</dbReference>
<dbReference type="GO" id="GO:0003964">
    <property type="term" value="F:RNA-directed DNA polymerase activity"/>
    <property type="evidence" value="ECO:0007669"/>
    <property type="project" value="UniProtKB-KW"/>
</dbReference>
<name>A0ABQ4X2Q0_9ASTR</name>
<organism evidence="3 4">
    <name type="scientific">Tanacetum coccineum</name>
    <dbReference type="NCBI Taxonomy" id="301880"/>
    <lineage>
        <taxon>Eukaryota</taxon>
        <taxon>Viridiplantae</taxon>
        <taxon>Streptophyta</taxon>
        <taxon>Embryophyta</taxon>
        <taxon>Tracheophyta</taxon>
        <taxon>Spermatophyta</taxon>
        <taxon>Magnoliopsida</taxon>
        <taxon>eudicotyledons</taxon>
        <taxon>Gunneridae</taxon>
        <taxon>Pentapetalae</taxon>
        <taxon>asterids</taxon>
        <taxon>campanulids</taxon>
        <taxon>Asterales</taxon>
        <taxon>Asteraceae</taxon>
        <taxon>Asteroideae</taxon>
        <taxon>Anthemideae</taxon>
        <taxon>Anthemidinae</taxon>
        <taxon>Tanacetum</taxon>
    </lineage>
</organism>
<dbReference type="EMBL" id="BQNB010009151">
    <property type="protein sequence ID" value="GJS59451.1"/>
    <property type="molecule type" value="Genomic_DNA"/>
</dbReference>
<keyword evidence="3" id="KW-0548">Nucleotidyltransferase</keyword>
<keyword evidence="3" id="KW-0808">Transferase</keyword>
<accession>A0ABQ4X2Q0</accession>
<evidence type="ECO:0000259" key="2">
    <source>
        <dbReference type="Pfam" id="PF00078"/>
    </source>
</evidence>
<feature type="compositionally biased region" description="Acidic residues" evidence="1">
    <location>
        <begin position="552"/>
        <end position="563"/>
    </location>
</feature>
<dbReference type="InterPro" id="IPR052343">
    <property type="entry name" value="Retrotransposon-Effector_Assoc"/>
</dbReference>
<reference evidence="3" key="2">
    <citation type="submission" date="2022-01" db="EMBL/GenBank/DDBJ databases">
        <authorList>
            <person name="Yamashiro T."/>
            <person name="Shiraishi A."/>
            <person name="Satake H."/>
            <person name="Nakayama K."/>
        </authorList>
    </citation>
    <scope>NUCLEOTIDE SEQUENCE</scope>
</reference>
<feature type="region of interest" description="Disordered" evidence="1">
    <location>
        <begin position="552"/>
        <end position="577"/>
    </location>
</feature>
<evidence type="ECO:0000256" key="1">
    <source>
        <dbReference type="SAM" id="MobiDB-lite"/>
    </source>
</evidence>
<dbReference type="InterPro" id="IPR000477">
    <property type="entry name" value="RT_dom"/>
</dbReference>
<dbReference type="PANTHER" id="PTHR46890">
    <property type="entry name" value="NON-LTR RETROLELEMENT REVERSE TRANSCRIPTASE-LIKE PROTEIN-RELATED"/>
    <property type="match status" value="1"/>
</dbReference>
<protein>
    <submittedName>
        <fullName evidence="3">RNA-directed DNA polymerase, eukaryota</fullName>
    </submittedName>
</protein>
<dbReference type="Proteomes" id="UP001151760">
    <property type="component" value="Unassembled WGS sequence"/>
</dbReference>
<dbReference type="SUPFAM" id="SSF54928">
    <property type="entry name" value="RNA-binding domain, RBD"/>
    <property type="match status" value="1"/>
</dbReference>